<comment type="caution">
    <text evidence="3">The sequence shown here is derived from an EMBL/GenBank/DDBJ whole genome shotgun (WGS) entry which is preliminary data.</text>
</comment>
<dbReference type="Pfam" id="PF10536">
    <property type="entry name" value="PMD"/>
    <property type="match status" value="2"/>
</dbReference>
<feature type="region of interest" description="Disordered" evidence="1">
    <location>
        <begin position="1"/>
        <end position="21"/>
    </location>
</feature>
<dbReference type="PANTHER" id="PTHR46033">
    <property type="entry name" value="PROTEIN MAIN-LIKE 2"/>
    <property type="match status" value="1"/>
</dbReference>
<dbReference type="PANTHER" id="PTHR46033:SF67">
    <property type="entry name" value="AMINOTRANSFERASE-LIKE, PLANT MOBILE DOMAIN FAMILY PROTEIN"/>
    <property type="match status" value="1"/>
</dbReference>
<dbReference type="GO" id="GO:0010073">
    <property type="term" value="P:meristem maintenance"/>
    <property type="evidence" value="ECO:0007669"/>
    <property type="project" value="InterPro"/>
</dbReference>
<dbReference type="EMBL" id="JACTNZ010000009">
    <property type="protein sequence ID" value="KAG5530686.1"/>
    <property type="molecule type" value="Genomic_DNA"/>
</dbReference>
<gene>
    <name evidence="3" type="ORF">RHGRI_025598</name>
</gene>
<feature type="region of interest" description="Disordered" evidence="1">
    <location>
        <begin position="1407"/>
        <end position="1433"/>
    </location>
</feature>
<feature type="domain" description="Aminotransferase-like plant mobile" evidence="2">
    <location>
        <begin position="847"/>
        <end position="1202"/>
    </location>
</feature>
<evidence type="ECO:0000256" key="1">
    <source>
        <dbReference type="SAM" id="MobiDB-lite"/>
    </source>
</evidence>
<feature type="compositionally biased region" description="Polar residues" evidence="1">
    <location>
        <begin position="1412"/>
        <end position="1427"/>
    </location>
</feature>
<dbReference type="Proteomes" id="UP000823749">
    <property type="component" value="Chromosome 9"/>
</dbReference>
<accession>A0AAV6IPQ6</accession>
<reference evidence="3" key="1">
    <citation type="submission" date="2020-08" db="EMBL/GenBank/DDBJ databases">
        <title>Plant Genome Project.</title>
        <authorList>
            <person name="Zhang R.-G."/>
        </authorList>
    </citation>
    <scope>NUCLEOTIDE SEQUENCE</scope>
    <source>
        <strain evidence="3">WSP0</strain>
        <tissue evidence="3">Leaf</tissue>
    </source>
</reference>
<evidence type="ECO:0000259" key="2">
    <source>
        <dbReference type="Pfam" id="PF10536"/>
    </source>
</evidence>
<keyword evidence="4" id="KW-1185">Reference proteome</keyword>
<proteinExistence type="predicted"/>
<evidence type="ECO:0000313" key="4">
    <source>
        <dbReference type="Proteomes" id="UP000823749"/>
    </source>
</evidence>
<feature type="compositionally biased region" description="Low complexity" evidence="1">
    <location>
        <begin position="42"/>
        <end position="58"/>
    </location>
</feature>
<protein>
    <recommendedName>
        <fullName evidence="2">Aminotransferase-like plant mobile domain-containing protein</fullName>
    </recommendedName>
</protein>
<sequence length="1530" mass="171327">MEQQHRIMEEREELMVSPTGDEKPTLRMAYFLNPSLSSNDNPLHTPSPLSLSSKTSETQTQENPLNVSFKGWRNPQKNWKNWVDHMCSLHKSVWEKAGIYYSIMGSVYSIKKDYELVIKFAERWCPDTKSFAFDFGEATITLEDMMTLGGYSVLGDSVLTPLPIASEETRGELLQARLELVRTRARKANQGAWMKKFMKSGSRIEHEAFLSLWLSKFVFPSAAGNDSVGNKVLPIAIHLAQGTKIALAPAVLASIYRDLSSIRERSENDVFASSVGVSLQLIQVWIWERFPVLGPNPNPLAYGEPRLARWHMVKKPNNENVEFSLATSGKCFLWRPYVMAGTNQLIHTLYGETGRWLLVSPRMVEVLESFGRCVRVSELVGLDCMEEYFPHRVARQFGMDQDIPRKVVFCPKGNPEMAWQHYTRPISDAKLYIPPRCLNSHVPTRYLEWWKKPDGTKGVVKVENDYDSNFPPGFPPKRVGKMANIFPSVPPGFSPNWTIKTEDDVPADFPSIPPSFPPRLVNPGNNESSATLPPTEFLKKLKDVNKEAFFMNIQLWVVCLCSTSPSPTRSSEKSLTKSTHIHLSVIEGVTGCREIIVDAVAAEIADDTEEVDDGKIDELYVGMKKSARAATKDSDGEGDEADDDEIKDRLFCSRSFQAKHDSIVSVEKSLPSCWSFKKENGKLLLAHLGSSRALIEGIVSKPTKALFRLPTPLANRLPSLTLQSAGLGLVLETPNFKLSTSYSLSPPMEQQREGRIMEEREELMVSPTGDGKPTLRMAHFLNPSLASNDNPLHTLSPLSLSSKTSKTQTQKNPLKVSFKGWRNPQKKWKFWVDHMCSLHKPLWEKAGIYESIMGSVYSIRKDCELVIKVAEKWCPETNSFVFPFGEATVTLEDMMILGGYSVLGDSVLTPLPLDRASEETREELLQARLELVRTSAKRANHGAWMKKFMKSGSRIEHEAFLSLWLSKIVFPSAAGNNTVGNKVLPIAIHLAQGTKIALAPAVLTSIYRDLSLLRKRRENDVSALTVWAPFQLIQVWIWERFPALGPNPNPLENGEPRLARWHMVKKPNTENVDFAVATRGKCFLWRPYVMAGTNQLIHNLYGETGKWLSVSPRLDEVLESFGRCVRVSELVGLDCIEEYFPHRVAMQFGMDQDIPRKVVFCPKGNPEIAWQHYARPISDAKLYIPSRCFKSHVTTRYFEWWKKSDGTKGVVKVENEYDSNFPPGFPPKCVGKMANIVPSVPPGFPPKWNIKAEEEVPADFTKGVVKVENHYDSNFPPGFPSKCVGKMANISPSVPPGFPPKQNIKTEEEVRFEFPSIPPGFPPRIVYAPGNDESPVTPPNFIAVEKWDYVASTDTLPPTEFFKKLKGKQMIDPPSSTSDNGVLQSTDLMIIPEKKIVVEGLKRVVEDESKSRGGNTSNQGEETTSSRGDIPGPELEARIIRLEKQMAQLKPSGGGGDGSYLDAEDDGAFSARFQESKKKRGEAKNGRWKVLGRVAAGSDPPPPTATPFSGSGCYSSQLHWDEKIGSCCKH</sequence>
<feature type="region of interest" description="Disordered" evidence="1">
    <location>
        <begin position="37"/>
        <end position="67"/>
    </location>
</feature>
<dbReference type="InterPro" id="IPR044824">
    <property type="entry name" value="MAIN-like"/>
</dbReference>
<dbReference type="InterPro" id="IPR019557">
    <property type="entry name" value="AminoTfrase-like_pln_mobile"/>
</dbReference>
<organism evidence="3 4">
    <name type="scientific">Rhododendron griersonianum</name>
    <dbReference type="NCBI Taxonomy" id="479676"/>
    <lineage>
        <taxon>Eukaryota</taxon>
        <taxon>Viridiplantae</taxon>
        <taxon>Streptophyta</taxon>
        <taxon>Embryophyta</taxon>
        <taxon>Tracheophyta</taxon>
        <taxon>Spermatophyta</taxon>
        <taxon>Magnoliopsida</taxon>
        <taxon>eudicotyledons</taxon>
        <taxon>Gunneridae</taxon>
        <taxon>Pentapetalae</taxon>
        <taxon>asterids</taxon>
        <taxon>Ericales</taxon>
        <taxon>Ericaceae</taxon>
        <taxon>Ericoideae</taxon>
        <taxon>Rhodoreae</taxon>
        <taxon>Rhododendron</taxon>
    </lineage>
</organism>
<name>A0AAV6IPQ6_9ERIC</name>
<feature type="domain" description="Aminotransferase-like plant mobile" evidence="2">
    <location>
        <begin position="98"/>
        <end position="451"/>
    </location>
</feature>
<evidence type="ECO:0000313" key="3">
    <source>
        <dbReference type="EMBL" id="KAG5530686.1"/>
    </source>
</evidence>